<proteinExistence type="predicted"/>
<dbReference type="AlphaFoldDB" id="A0A6C0ICE1"/>
<evidence type="ECO:0000313" key="1">
    <source>
        <dbReference type="EMBL" id="QHT90067.1"/>
    </source>
</evidence>
<sequence>MLHTFSDKSVLKKIKARELVGISVWKGNRFIDMTHAAAIKDAIGNNIATLDSTVFRVVKYKDSVSGEPQLFLVDGQHRQHVIKKYYEREVLFATSFDVLVHEKTVESESEAIEYFNAINNVKPQQDSDPKMLANKYIVALETHYKKGKLIRPEGKATKRPFLSNDILRAVLIENAGMLRQSSEFIARFIEKVDAWNKKKLAEYEIGSALIQTKEKSILDSCIEKKFILAFDAKLPWIKECLVF</sequence>
<protein>
    <submittedName>
        <fullName evidence="1">Uncharacterized protein</fullName>
    </submittedName>
</protein>
<name>A0A6C0ICE1_9ZZZZ</name>
<dbReference type="EMBL" id="MN740152">
    <property type="protein sequence ID" value="QHT90067.1"/>
    <property type="molecule type" value="Genomic_DNA"/>
</dbReference>
<organism evidence="1">
    <name type="scientific">viral metagenome</name>
    <dbReference type="NCBI Taxonomy" id="1070528"/>
    <lineage>
        <taxon>unclassified sequences</taxon>
        <taxon>metagenomes</taxon>
        <taxon>organismal metagenomes</taxon>
    </lineage>
</organism>
<accession>A0A6C0ICE1</accession>
<reference evidence="1" key="1">
    <citation type="journal article" date="2020" name="Nature">
        <title>Giant virus diversity and host interactions through global metagenomics.</title>
        <authorList>
            <person name="Schulz F."/>
            <person name="Roux S."/>
            <person name="Paez-Espino D."/>
            <person name="Jungbluth S."/>
            <person name="Walsh D.A."/>
            <person name="Denef V.J."/>
            <person name="McMahon K.D."/>
            <person name="Konstantinidis K.T."/>
            <person name="Eloe-Fadrosh E.A."/>
            <person name="Kyrpides N.C."/>
            <person name="Woyke T."/>
        </authorList>
    </citation>
    <scope>NUCLEOTIDE SEQUENCE</scope>
    <source>
        <strain evidence="1">GVMAG-M-3300023184-62</strain>
    </source>
</reference>